<keyword evidence="1" id="KW-0732">Signal</keyword>
<organism evidence="2 3">
    <name type="scientific">Heterodermia speciosa</name>
    <dbReference type="NCBI Taxonomy" id="116794"/>
    <lineage>
        <taxon>Eukaryota</taxon>
        <taxon>Fungi</taxon>
        <taxon>Dikarya</taxon>
        <taxon>Ascomycota</taxon>
        <taxon>Pezizomycotina</taxon>
        <taxon>Lecanoromycetes</taxon>
        <taxon>OSLEUM clade</taxon>
        <taxon>Lecanoromycetidae</taxon>
        <taxon>Caliciales</taxon>
        <taxon>Physciaceae</taxon>
        <taxon>Heterodermia</taxon>
    </lineage>
</organism>
<reference evidence="2" key="1">
    <citation type="submission" date="2021-03" db="EMBL/GenBank/DDBJ databases">
        <authorList>
            <person name="Tagirdzhanova G."/>
        </authorList>
    </citation>
    <scope>NUCLEOTIDE SEQUENCE</scope>
</reference>
<evidence type="ECO:0000313" key="2">
    <source>
        <dbReference type="EMBL" id="CAF9937385.1"/>
    </source>
</evidence>
<keyword evidence="3" id="KW-1185">Reference proteome</keyword>
<dbReference type="EMBL" id="CAJPDS010000101">
    <property type="protein sequence ID" value="CAF9937385.1"/>
    <property type="molecule type" value="Genomic_DNA"/>
</dbReference>
<feature type="chain" id="PRO_5034901165" description="Lysine-specific metallo-endopeptidase domain-containing protein" evidence="1">
    <location>
        <begin position="19"/>
        <end position="285"/>
    </location>
</feature>
<dbReference type="SUPFAM" id="SSF55486">
    <property type="entry name" value="Metalloproteases ('zincins'), catalytic domain"/>
    <property type="match status" value="1"/>
</dbReference>
<evidence type="ECO:0000256" key="1">
    <source>
        <dbReference type="SAM" id="SignalP"/>
    </source>
</evidence>
<dbReference type="GO" id="GO:0008237">
    <property type="term" value="F:metallopeptidase activity"/>
    <property type="evidence" value="ECO:0007669"/>
    <property type="project" value="InterPro"/>
</dbReference>
<dbReference type="OrthoDB" id="5315472at2759"/>
<evidence type="ECO:0008006" key="4">
    <source>
        <dbReference type="Google" id="ProtNLM"/>
    </source>
</evidence>
<dbReference type="Gene3D" id="3.40.390.10">
    <property type="entry name" value="Collagenase (Catalytic Domain)"/>
    <property type="match status" value="1"/>
</dbReference>
<sequence length="285" mass="31859">MQIPRCLLYCFIASCAYAQESLDPSSPYLSGNYQIYYCTTYSVHISQLLQSIWHTIAEALEHLEAMGPEGTPLYNSFFHKADPNKIKGVLSRIAAGDNIAFQGSLQPPLIICDDPSVPAVARSWGHAACQHDPLAHALWGEGTHAVFLCQNYLRNKRVIPSEKQCVGWNRLSTGWLLGETQWTVLFHELVHLYLGVPNLVPEIRGIFEVQDLDSEDAVRNPPSYGFFLANMKAGCKKFRPKASLRAHGRKLSDNSTFDVDLIAQDHLIRNETARNCGDLCLWGVS</sequence>
<dbReference type="AlphaFoldDB" id="A0A8H3IZR2"/>
<accession>A0A8H3IZR2</accession>
<evidence type="ECO:0000313" key="3">
    <source>
        <dbReference type="Proteomes" id="UP000664521"/>
    </source>
</evidence>
<proteinExistence type="predicted"/>
<name>A0A8H3IZR2_9LECA</name>
<protein>
    <recommendedName>
        <fullName evidence="4">Lysine-specific metallo-endopeptidase domain-containing protein</fullName>
    </recommendedName>
</protein>
<dbReference type="InterPro" id="IPR024079">
    <property type="entry name" value="MetalloPept_cat_dom_sf"/>
</dbReference>
<feature type="signal peptide" evidence="1">
    <location>
        <begin position="1"/>
        <end position="18"/>
    </location>
</feature>
<dbReference type="Proteomes" id="UP000664521">
    <property type="component" value="Unassembled WGS sequence"/>
</dbReference>
<gene>
    <name evidence="2" type="ORF">HETSPECPRED_000519</name>
</gene>
<comment type="caution">
    <text evidence="2">The sequence shown here is derived from an EMBL/GenBank/DDBJ whole genome shotgun (WGS) entry which is preliminary data.</text>
</comment>